<keyword evidence="2" id="KW-1133">Transmembrane helix</keyword>
<evidence type="ECO:0000313" key="4">
    <source>
        <dbReference type="EMBL" id="MCS3903368.1"/>
    </source>
</evidence>
<dbReference type="SUPFAM" id="SSF53448">
    <property type="entry name" value="Nucleotide-diphospho-sugar transferases"/>
    <property type="match status" value="1"/>
</dbReference>
<dbReference type="Proteomes" id="UP001204445">
    <property type="component" value="Unassembled WGS sequence"/>
</dbReference>
<evidence type="ECO:0000256" key="1">
    <source>
        <dbReference type="ARBA" id="ARBA00038494"/>
    </source>
</evidence>
<dbReference type="AlphaFoldDB" id="A0AAE3L460"/>
<feature type="transmembrane region" description="Helical" evidence="2">
    <location>
        <begin position="226"/>
        <end position="245"/>
    </location>
</feature>
<gene>
    <name evidence="4" type="ORF">J2T55_001389</name>
</gene>
<name>A0AAE3L460_9GAMM</name>
<organism evidence="4 5">
    <name type="scientific">Methylohalomonas lacus</name>
    <dbReference type="NCBI Taxonomy" id="398773"/>
    <lineage>
        <taxon>Bacteria</taxon>
        <taxon>Pseudomonadati</taxon>
        <taxon>Pseudomonadota</taxon>
        <taxon>Gammaproteobacteria</taxon>
        <taxon>Methylohalomonadales</taxon>
        <taxon>Methylohalomonadaceae</taxon>
        <taxon>Methylohalomonas</taxon>
    </lineage>
</organism>
<evidence type="ECO:0000313" key="5">
    <source>
        <dbReference type="Proteomes" id="UP001204445"/>
    </source>
</evidence>
<dbReference type="PANTHER" id="PTHR43630:SF2">
    <property type="entry name" value="GLYCOSYLTRANSFERASE"/>
    <property type="match status" value="1"/>
</dbReference>
<sequence>MDNHSISAAIIAQDEAANIARCLDSLVGVVDEIVVIDSGSSDDTEAICRNYPQVRFLAVAWRGFGAQKQAAVDACQHDRILSLDADECLSEELAASILSLRETGFEPGQAYYLKRLNNYCGRWIRHCGWYPDKQLRLFDRRHCHWQDVLVHEHIVCNERVTRSVLDGDLLHYSFDSIADHIDRINQYSDLGARKVAGKTALGGRAVLGGLFRFFRMYLLNRGFLDGFHGFSLCWLSGMAVFLKYAKARQLDKDKRRSSDSRQ</sequence>
<dbReference type="Pfam" id="PF00535">
    <property type="entry name" value="Glycos_transf_2"/>
    <property type="match status" value="1"/>
</dbReference>
<protein>
    <submittedName>
        <fullName evidence="4">Glycosyltransferase involved in cell wall biosynthesis</fullName>
    </submittedName>
</protein>
<keyword evidence="2" id="KW-0472">Membrane</keyword>
<dbReference type="CDD" id="cd02511">
    <property type="entry name" value="Beta4Glucosyltransferase"/>
    <property type="match status" value="1"/>
</dbReference>
<dbReference type="Gene3D" id="3.90.550.10">
    <property type="entry name" value="Spore Coat Polysaccharide Biosynthesis Protein SpsA, Chain A"/>
    <property type="match status" value="1"/>
</dbReference>
<evidence type="ECO:0000259" key="3">
    <source>
        <dbReference type="Pfam" id="PF00535"/>
    </source>
</evidence>
<keyword evidence="5" id="KW-1185">Reference proteome</keyword>
<dbReference type="EMBL" id="JANUCT010000008">
    <property type="protein sequence ID" value="MCS3903368.1"/>
    <property type="molecule type" value="Genomic_DNA"/>
</dbReference>
<evidence type="ECO:0000256" key="2">
    <source>
        <dbReference type="SAM" id="Phobius"/>
    </source>
</evidence>
<comment type="caution">
    <text evidence="4">The sequence shown here is derived from an EMBL/GenBank/DDBJ whole genome shotgun (WGS) entry which is preliminary data.</text>
</comment>
<dbReference type="InterPro" id="IPR029044">
    <property type="entry name" value="Nucleotide-diphossugar_trans"/>
</dbReference>
<dbReference type="InterPro" id="IPR001173">
    <property type="entry name" value="Glyco_trans_2-like"/>
</dbReference>
<keyword evidence="2" id="KW-0812">Transmembrane</keyword>
<dbReference type="RefSeq" id="WP_259055081.1">
    <property type="nucleotide sequence ID" value="NZ_JANUCT010000008.1"/>
</dbReference>
<comment type="similarity">
    <text evidence="1">Belongs to the glycosyltransferase 2 family. WaaE/KdtX subfamily.</text>
</comment>
<reference evidence="4" key="1">
    <citation type="submission" date="2022-08" db="EMBL/GenBank/DDBJ databases">
        <title>Genomic Encyclopedia of Type Strains, Phase III (KMG-III): the genomes of soil and plant-associated and newly described type strains.</title>
        <authorList>
            <person name="Whitman W."/>
        </authorList>
    </citation>
    <scope>NUCLEOTIDE SEQUENCE</scope>
    <source>
        <strain evidence="4">HMT 1</strain>
    </source>
</reference>
<dbReference type="PANTHER" id="PTHR43630">
    <property type="entry name" value="POLY-BETA-1,6-N-ACETYL-D-GLUCOSAMINE SYNTHASE"/>
    <property type="match status" value="1"/>
</dbReference>
<proteinExistence type="inferred from homology"/>
<accession>A0AAE3L460</accession>
<feature type="domain" description="Glycosyltransferase 2-like" evidence="3">
    <location>
        <begin position="7"/>
        <end position="94"/>
    </location>
</feature>